<proteinExistence type="predicted"/>
<feature type="domain" description="FecR protein" evidence="2">
    <location>
        <begin position="118"/>
        <end position="210"/>
    </location>
</feature>
<dbReference type="InterPro" id="IPR012373">
    <property type="entry name" value="Ferrdict_sens_TM"/>
</dbReference>
<name>A0A1L6JAS9_9SPHN</name>
<keyword evidence="1" id="KW-0472">Membrane</keyword>
<keyword evidence="1" id="KW-0812">Transmembrane</keyword>
<reference evidence="6" key="2">
    <citation type="submission" date="2016-12" db="EMBL/GenBank/DDBJ databases">
        <title>Whole genome sequencing of Sphingomonas sp. ABOJV.</title>
        <authorList>
            <person name="Conlan S."/>
            <person name="Thomas P.J."/>
            <person name="Mullikin J."/>
            <person name="Palmore T.N."/>
            <person name="Frank K.M."/>
            <person name="Segre J.A."/>
        </authorList>
    </citation>
    <scope>NUCLEOTIDE SEQUENCE [LARGE SCALE GENOMIC DNA]</scope>
    <source>
        <strain evidence="6">ABOJV</strain>
    </source>
</reference>
<dbReference type="InterPro" id="IPR032623">
    <property type="entry name" value="FecR_N"/>
</dbReference>
<sequence length="329" mass="35201">MSERESSRYIDATAADWIARLDRGPLSQEESQALEAWLSGDARRRGALLRADALSLQSEAARALGPDFDATQFAPAALPKAVAQSPVSRRRMLAWTGAGGLAAASLAMLVVAVRPAAAITTGLGEVRLVTLDDGSTIVLNTQSSMRVRYSDSIRRVELLYGEAYFTVLPDGKRPFVVDLEGHPLRAARGTFRVRKLDDKPVDILVDQGAVSLGEAGTAGAVLMPAQTRLALPEAGPIPAPQPIHADLVSRALAWREGRIAFEGEPLSEAAAEFARYSKTRIEIRDPALAQEPITGLFAASDPIGFSRAVASALDARVEQQADTVILTRR</sequence>
<dbReference type="AlphaFoldDB" id="A0A1L6JAS9"/>
<organism evidence="4 6">
    <name type="scientific">Sphingomonas koreensis</name>
    <dbReference type="NCBI Taxonomy" id="93064"/>
    <lineage>
        <taxon>Bacteria</taxon>
        <taxon>Pseudomonadati</taxon>
        <taxon>Pseudomonadota</taxon>
        <taxon>Alphaproteobacteria</taxon>
        <taxon>Sphingomonadales</taxon>
        <taxon>Sphingomonadaceae</taxon>
        <taxon>Sphingomonas</taxon>
    </lineage>
</organism>
<dbReference type="Pfam" id="PF16220">
    <property type="entry name" value="DUF4880"/>
    <property type="match status" value="1"/>
</dbReference>
<dbReference type="Pfam" id="PF04773">
    <property type="entry name" value="FecR"/>
    <property type="match status" value="1"/>
</dbReference>
<reference evidence="5 7" key="3">
    <citation type="submission" date="2018-07" db="EMBL/GenBank/DDBJ databases">
        <title>Genomic and Epidemiologic Investigation of an Indolent Hospital Outbreak.</title>
        <authorList>
            <person name="Johnson R.C."/>
            <person name="Deming C."/>
            <person name="Conlan S."/>
            <person name="Zellmer C.J."/>
            <person name="Michelin A.V."/>
            <person name="Lee-Lin S."/>
            <person name="Thomas P.J."/>
            <person name="Park M."/>
            <person name="Weingarten R.A."/>
            <person name="Less J."/>
            <person name="Dekker J.P."/>
            <person name="Frank K.M."/>
            <person name="Musser K.A."/>
            <person name="Mcquiston J.R."/>
            <person name="Henderson D.K."/>
            <person name="Lau A.F."/>
            <person name="Palmore T.N."/>
            <person name="Segre J.A."/>
        </authorList>
    </citation>
    <scope>NUCLEOTIDE SEQUENCE [LARGE SCALE GENOMIC DNA]</scope>
    <source>
        <strain evidence="5 7">SK-NIH.Env10_0317</strain>
    </source>
</reference>
<dbReference type="Proteomes" id="UP000286681">
    <property type="component" value="Unassembled WGS sequence"/>
</dbReference>
<dbReference type="OrthoDB" id="7462608at2"/>
<gene>
    <name evidence="4" type="ORF">BRX40_11900</name>
    <name evidence="5" type="ORF">CA257_20340</name>
</gene>
<feature type="domain" description="FecR N-terminal" evidence="3">
    <location>
        <begin position="14"/>
        <end position="53"/>
    </location>
</feature>
<evidence type="ECO:0000256" key="1">
    <source>
        <dbReference type="SAM" id="Phobius"/>
    </source>
</evidence>
<reference evidence="4" key="1">
    <citation type="submission" date="2016-12" db="EMBL/GenBank/DDBJ databases">
        <title>Whole genome sequencing of Sphingomonas koreensis.</title>
        <authorList>
            <person name="Conlan S."/>
            <person name="Thomas P.J."/>
            <person name="Mullikin J."/>
            <person name="Palmore T.N."/>
            <person name="Frank K.M."/>
            <person name="Segre J.A."/>
        </authorList>
    </citation>
    <scope>NUCLEOTIDE SEQUENCE</scope>
    <source>
        <strain evidence="4">ABOJV</strain>
    </source>
</reference>
<feature type="transmembrane region" description="Helical" evidence="1">
    <location>
        <begin position="93"/>
        <end position="113"/>
    </location>
</feature>
<dbReference type="Gene3D" id="2.60.120.1440">
    <property type="match status" value="1"/>
</dbReference>
<dbReference type="EMBL" id="QQWO01000024">
    <property type="protein sequence ID" value="RSU99256.1"/>
    <property type="molecule type" value="Genomic_DNA"/>
</dbReference>
<evidence type="ECO:0000259" key="3">
    <source>
        <dbReference type="Pfam" id="PF16220"/>
    </source>
</evidence>
<protein>
    <submittedName>
        <fullName evidence="4">Anti-sigma factor</fullName>
    </submittedName>
    <submittedName>
        <fullName evidence="5">DUF4880 domain-containing protein</fullName>
    </submittedName>
</protein>
<dbReference type="PIRSF" id="PIRSF018266">
    <property type="entry name" value="FecR"/>
    <property type="match status" value="1"/>
</dbReference>
<dbReference type="InterPro" id="IPR006860">
    <property type="entry name" value="FecR"/>
</dbReference>
<dbReference type="Proteomes" id="UP000185161">
    <property type="component" value="Chromosome"/>
</dbReference>
<dbReference type="STRING" id="93064.BRX40_11900"/>
<dbReference type="PANTHER" id="PTHR30273:SF2">
    <property type="entry name" value="PROTEIN FECR"/>
    <property type="match status" value="1"/>
</dbReference>
<dbReference type="PANTHER" id="PTHR30273">
    <property type="entry name" value="PERIPLASMIC SIGNAL SENSOR AND SIGMA FACTOR ACTIVATOR FECR-RELATED"/>
    <property type="match status" value="1"/>
</dbReference>
<dbReference type="RefSeq" id="WP_075151719.1">
    <property type="nucleotide sequence ID" value="NZ_CP018820.1"/>
</dbReference>
<dbReference type="EMBL" id="CP018820">
    <property type="protein sequence ID" value="APR53039.1"/>
    <property type="molecule type" value="Genomic_DNA"/>
</dbReference>
<evidence type="ECO:0000313" key="4">
    <source>
        <dbReference type="EMBL" id="APR53039.1"/>
    </source>
</evidence>
<dbReference type="KEGG" id="skr:BRX40_11900"/>
<keyword evidence="1" id="KW-1133">Transmembrane helix</keyword>
<evidence type="ECO:0000313" key="6">
    <source>
        <dbReference type="Proteomes" id="UP000185161"/>
    </source>
</evidence>
<evidence type="ECO:0000313" key="5">
    <source>
        <dbReference type="EMBL" id="RSU99256.1"/>
    </source>
</evidence>
<dbReference type="Gene3D" id="3.55.50.30">
    <property type="match status" value="1"/>
</dbReference>
<dbReference type="GO" id="GO:0016989">
    <property type="term" value="F:sigma factor antagonist activity"/>
    <property type="evidence" value="ECO:0007669"/>
    <property type="project" value="TreeGrafter"/>
</dbReference>
<evidence type="ECO:0000259" key="2">
    <source>
        <dbReference type="Pfam" id="PF04773"/>
    </source>
</evidence>
<keyword evidence="6" id="KW-1185">Reference proteome</keyword>
<accession>A0A1L6JAS9</accession>
<evidence type="ECO:0000313" key="7">
    <source>
        <dbReference type="Proteomes" id="UP000286681"/>
    </source>
</evidence>
<dbReference type="GeneID" id="44133268"/>